<dbReference type="RefSeq" id="XP_003644314.1">
    <property type="nucleotide sequence ID" value="XM_003644266.1"/>
</dbReference>
<dbReference type="HOGENOM" id="CLU_047737_4_0_1"/>
<keyword evidence="5" id="KW-0496">Mitochondrion</keyword>
<dbReference type="InterPro" id="IPR045214">
    <property type="entry name" value="Surf1/Surf4"/>
</dbReference>
<evidence type="ECO:0000256" key="1">
    <source>
        <dbReference type="ARBA" id="ARBA00004370"/>
    </source>
</evidence>
<evidence type="ECO:0000256" key="3">
    <source>
        <dbReference type="ARBA" id="ARBA00022989"/>
    </source>
</evidence>
<protein>
    <recommendedName>
        <fullName evidence="5">SURF1-like protein</fullName>
    </recommendedName>
</protein>
<evidence type="ECO:0000313" key="7">
    <source>
        <dbReference type="Proteomes" id="UP000006790"/>
    </source>
</evidence>
<dbReference type="PROSITE" id="PS50895">
    <property type="entry name" value="SURF1"/>
    <property type="match status" value="1"/>
</dbReference>
<dbReference type="InParanoid" id="G8JN33"/>
<dbReference type="Proteomes" id="UP000006790">
    <property type="component" value="Chromosome 1"/>
</dbReference>
<dbReference type="KEGG" id="erc:Ecym_1255"/>
<organism evidence="6 7">
    <name type="scientific">Eremothecium cymbalariae (strain CBS 270.75 / DBVPG 7215 / KCTC 17166 / NRRL Y-17582)</name>
    <name type="common">Yeast</name>
    <dbReference type="NCBI Taxonomy" id="931890"/>
    <lineage>
        <taxon>Eukaryota</taxon>
        <taxon>Fungi</taxon>
        <taxon>Dikarya</taxon>
        <taxon>Ascomycota</taxon>
        <taxon>Saccharomycotina</taxon>
        <taxon>Saccharomycetes</taxon>
        <taxon>Saccharomycetales</taxon>
        <taxon>Saccharomycetaceae</taxon>
        <taxon>Eremothecium</taxon>
    </lineage>
</organism>
<dbReference type="PANTHER" id="PTHR23427:SF2">
    <property type="entry name" value="SURFEIT LOCUS PROTEIN 1"/>
    <property type="match status" value="1"/>
</dbReference>
<feature type="transmembrane region" description="Helical" evidence="5">
    <location>
        <begin position="322"/>
        <end position="343"/>
    </location>
</feature>
<dbReference type="eggNOG" id="KOG1563">
    <property type="taxonomic scope" value="Eukaryota"/>
</dbReference>
<comment type="subcellular location">
    <subcellularLocation>
        <location evidence="1">Membrane</location>
    </subcellularLocation>
    <subcellularLocation>
        <location evidence="5">Mitochondrion inner membrane</location>
        <topology evidence="5">Multi-pass membrane protein</topology>
    </subcellularLocation>
</comment>
<proteinExistence type="inferred from homology"/>
<keyword evidence="3 5" id="KW-1133">Transmembrane helix</keyword>
<keyword evidence="2 5" id="KW-0812">Transmembrane</keyword>
<dbReference type="GeneID" id="11471378"/>
<dbReference type="InterPro" id="IPR002994">
    <property type="entry name" value="Surf1/Shy1"/>
</dbReference>
<accession>G8JN33</accession>
<dbReference type="AlphaFoldDB" id="G8JN33"/>
<gene>
    <name evidence="6" type="ordered locus">Ecym_1255</name>
</gene>
<comment type="function">
    <text evidence="5">Probably involved in the biogenesis of the COX complex.</text>
</comment>
<comment type="similarity">
    <text evidence="5">Belongs to the SURF1 family.</text>
</comment>
<sequence length="368" mass="42833">MLKFKRLQANGGCFWLQFNKVNKGQFRTVKTSIVDWKPIRTTKTPEDKEQKDRKWSRRILLTLMCAIPISSLYLGNWQLRRLKWKTKLIASSEDKLSYDPIPLPKNFTADMCEDWEYRKVILKGEFQHQEEIFVGPRSKNGAKGYILFTPFVRKDTGERFLIERGWISEENVVPTKRGLPHLSVPKGDNVEVCCLVRNPMKKGRFQWDKSDPGSRVWQVPDFPQMFAVSNTAPVHLQAILDYKDHHWPENEPVTSEDTTAANKKHAWWKFWTKNNVQESQPIVSAATNPPQNSEFEFSEYQFIKAGVPIGKPPKIDLRNTHLQYMFTWYGLSFLSTVYLIVALRNSRGSAVSQTKLKSEKLLHAKRNM</sequence>
<evidence type="ECO:0000256" key="2">
    <source>
        <dbReference type="ARBA" id="ARBA00022692"/>
    </source>
</evidence>
<dbReference type="EMBL" id="CP002497">
    <property type="protein sequence ID" value="AET37497.1"/>
    <property type="molecule type" value="Genomic_DNA"/>
</dbReference>
<evidence type="ECO:0000256" key="5">
    <source>
        <dbReference type="RuleBase" id="RU363076"/>
    </source>
</evidence>
<dbReference type="FunCoup" id="G8JN33">
    <property type="interactions" value="358"/>
</dbReference>
<keyword evidence="7" id="KW-1185">Reference proteome</keyword>
<dbReference type="Pfam" id="PF02104">
    <property type="entry name" value="SURF1"/>
    <property type="match status" value="1"/>
</dbReference>
<name>G8JN33_ERECY</name>
<dbReference type="OMA" id="YLGTWQL"/>
<feature type="transmembrane region" description="Helical" evidence="5">
    <location>
        <begin position="59"/>
        <end position="79"/>
    </location>
</feature>
<dbReference type="OrthoDB" id="10040024at2759"/>
<evidence type="ECO:0000256" key="4">
    <source>
        <dbReference type="ARBA" id="ARBA00023136"/>
    </source>
</evidence>
<evidence type="ECO:0000313" key="6">
    <source>
        <dbReference type="EMBL" id="AET37497.1"/>
    </source>
</evidence>
<dbReference type="CDD" id="cd06662">
    <property type="entry name" value="SURF1"/>
    <property type="match status" value="1"/>
</dbReference>
<keyword evidence="5" id="KW-0999">Mitochondrion inner membrane</keyword>
<dbReference type="GO" id="GO:0033617">
    <property type="term" value="P:mitochondrial respiratory chain complex IV assembly"/>
    <property type="evidence" value="ECO:0007669"/>
    <property type="project" value="EnsemblFungi"/>
</dbReference>
<reference evidence="7" key="1">
    <citation type="journal article" date="2012" name="G3 (Bethesda)">
        <title>Pichia sorbitophila, an interspecies yeast hybrid reveals early steps of genome resolution following polyploidization.</title>
        <authorList>
            <person name="Leh Louis V."/>
            <person name="Despons L."/>
            <person name="Friedrich A."/>
            <person name="Martin T."/>
            <person name="Durrens P."/>
            <person name="Casaregola S."/>
            <person name="Neuveglise C."/>
            <person name="Fairhead C."/>
            <person name="Marck C."/>
            <person name="Cruz J.A."/>
            <person name="Straub M.L."/>
            <person name="Kugler V."/>
            <person name="Sacerdot C."/>
            <person name="Uzunov Z."/>
            <person name="Thierry A."/>
            <person name="Weiss S."/>
            <person name="Bleykasten C."/>
            <person name="De Montigny J."/>
            <person name="Jacques N."/>
            <person name="Jung P."/>
            <person name="Lemaire M."/>
            <person name="Mallet S."/>
            <person name="Morel G."/>
            <person name="Richard G.F."/>
            <person name="Sarkar A."/>
            <person name="Savel G."/>
            <person name="Schacherer J."/>
            <person name="Seret M.L."/>
            <person name="Talla E."/>
            <person name="Samson G."/>
            <person name="Jubin C."/>
            <person name="Poulain J."/>
            <person name="Vacherie B."/>
            <person name="Barbe V."/>
            <person name="Pelletier E."/>
            <person name="Sherman D.J."/>
            <person name="Westhof E."/>
            <person name="Weissenbach J."/>
            <person name="Baret P.V."/>
            <person name="Wincker P."/>
            <person name="Gaillardin C."/>
            <person name="Dujon B."/>
            <person name="Souciet J.L."/>
        </authorList>
    </citation>
    <scope>NUCLEOTIDE SEQUENCE [LARGE SCALE GENOMIC DNA]</scope>
    <source>
        <strain evidence="7">CBS 270.75 / DBVPG 7215 / KCTC 17166 / NRRL Y-17582</strain>
    </source>
</reference>
<dbReference type="PANTHER" id="PTHR23427">
    <property type="entry name" value="SURFEIT LOCUS PROTEIN"/>
    <property type="match status" value="1"/>
</dbReference>
<keyword evidence="4 5" id="KW-0472">Membrane</keyword>
<dbReference type="STRING" id="931890.G8JN33"/>
<dbReference type="GO" id="GO:0051082">
    <property type="term" value="F:unfolded protein binding"/>
    <property type="evidence" value="ECO:0007669"/>
    <property type="project" value="EnsemblFungi"/>
</dbReference>
<dbReference type="GO" id="GO:0005743">
    <property type="term" value="C:mitochondrial inner membrane"/>
    <property type="evidence" value="ECO:0007669"/>
    <property type="project" value="UniProtKB-SubCell"/>
</dbReference>